<organism evidence="1">
    <name type="scientific">Myoviridae sp. ctdWz11</name>
    <dbReference type="NCBI Taxonomy" id="2826671"/>
    <lineage>
        <taxon>Viruses</taxon>
        <taxon>Duplodnaviria</taxon>
        <taxon>Heunggongvirae</taxon>
        <taxon>Uroviricota</taxon>
        <taxon>Caudoviricetes</taxon>
    </lineage>
</organism>
<proteinExistence type="predicted"/>
<dbReference type="EMBL" id="BK015218">
    <property type="protein sequence ID" value="DAD96539.1"/>
    <property type="molecule type" value="Genomic_DNA"/>
</dbReference>
<evidence type="ECO:0000313" key="1">
    <source>
        <dbReference type="EMBL" id="DAD96539.1"/>
    </source>
</evidence>
<accession>A0A8S5NR64</accession>
<protein>
    <submittedName>
        <fullName evidence="1">Uncharacterized protein</fullName>
    </submittedName>
</protein>
<reference evidence="1" key="1">
    <citation type="journal article" date="2021" name="Proc. Natl. Acad. Sci. U.S.A.">
        <title>A Catalog of Tens of Thousands of Viruses from Human Metagenomes Reveals Hidden Associations with Chronic Diseases.</title>
        <authorList>
            <person name="Tisza M.J."/>
            <person name="Buck C.B."/>
        </authorList>
    </citation>
    <scope>NUCLEOTIDE SEQUENCE</scope>
    <source>
        <strain evidence="1">CtdWz11</strain>
    </source>
</reference>
<sequence>MQKHQAEFMKVVKEYNQQINMLLGMAQTANRRQLSRLTEILNRLKGSLQRLTMQQNEFKRYIANPVKYNALLQPYISLLEQTKQEIQKAGEKRES</sequence>
<name>A0A8S5NR64_9CAUD</name>